<sequence>MVQQLALRPLGALMALVVATAACSNAASAYPVFGTKRYGRGTAAALPPPPPPPPPPRPVAAWSVPAPMLQSFPPHAQTHYGYGIPAPAPYYSTEPVMTYPYPREYADSPDYYYGEPTFASYPYYYPSSSKYAPVYHHSLMPYYYGSAQQRPYAAYGYEEPNDPVDDLEEEIQLEEEREEREEALPIGQETWFENSSPHQSTQLQQQQQQQDMADVNAIFLQNLILSQMYNDAIARGVHPMYQAPDPRYAYGYAMQEEDPAEQEGWVYGDIRAHADPDYYRSDRDSEDEDVRALKSLVKKDQTSKFVNTLKPVATEGYDTELPLEGGSWVKPDEQEDRADDYADEYRQARLLDKKQPEYGEWVPQKDITLNFSDRKSTGFQRVAKNDASVWANQLPAAEYETTSTTTTTTTAAPLTPARADPTAPTEQPAFDRKKGMKEVALPRPATPVRHRAPPPPLALPAFVPAAHSQKPRHAQSVYETIKQLINMQEKLRGKDERPFDDEADAAGAAAAAGSMRTARSAPAQRSNTEEMQPRQFKRFVSNEEALVEELSGLKKMSA</sequence>
<feature type="chain" id="PRO_5042968981" description="Accessory gland protein" evidence="2">
    <location>
        <begin position="30"/>
        <end position="558"/>
    </location>
</feature>
<evidence type="ECO:0000256" key="2">
    <source>
        <dbReference type="SAM" id="SignalP"/>
    </source>
</evidence>
<name>A0AAN9Z4K3_9ORTH</name>
<evidence type="ECO:0000256" key="1">
    <source>
        <dbReference type="SAM" id="MobiDB-lite"/>
    </source>
</evidence>
<feature type="region of interest" description="Disordered" evidence="1">
    <location>
        <begin position="400"/>
        <end position="432"/>
    </location>
</feature>
<accession>A0AAN9Z4K3</accession>
<evidence type="ECO:0008006" key="5">
    <source>
        <dbReference type="Google" id="ProtNLM"/>
    </source>
</evidence>
<protein>
    <recommendedName>
        <fullName evidence="5">Accessory gland protein</fullName>
    </recommendedName>
</protein>
<organism evidence="3 4">
    <name type="scientific">Gryllus longicercus</name>
    <dbReference type="NCBI Taxonomy" id="2509291"/>
    <lineage>
        <taxon>Eukaryota</taxon>
        <taxon>Metazoa</taxon>
        <taxon>Ecdysozoa</taxon>
        <taxon>Arthropoda</taxon>
        <taxon>Hexapoda</taxon>
        <taxon>Insecta</taxon>
        <taxon>Pterygota</taxon>
        <taxon>Neoptera</taxon>
        <taxon>Polyneoptera</taxon>
        <taxon>Orthoptera</taxon>
        <taxon>Ensifera</taxon>
        <taxon>Gryllidea</taxon>
        <taxon>Grylloidea</taxon>
        <taxon>Gryllidae</taxon>
        <taxon>Gryllinae</taxon>
        <taxon>Gryllus</taxon>
    </lineage>
</organism>
<feature type="compositionally biased region" description="Low complexity" evidence="1">
    <location>
        <begin position="505"/>
        <end position="521"/>
    </location>
</feature>
<gene>
    <name evidence="3" type="ORF">R5R35_003539</name>
</gene>
<feature type="signal peptide" evidence="2">
    <location>
        <begin position="1"/>
        <end position="29"/>
    </location>
</feature>
<dbReference type="EMBL" id="JAZDUA010000258">
    <property type="protein sequence ID" value="KAK7862784.1"/>
    <property type="molecule type" value="Genomic_DNA"/>
</dbReference>
<keyword evidence="4" id="KW-1185">Reference proteome</keyword>
<dbReference type="AlphaFoldDB" id="A0AAN9Z4K3"/>
<evidence type="ECO:0000313" key="3">
    <source>
        <dbReference type="EMBL" id="KAK7862784.1"/>
    </source>
</evidence>
<feature type="compositionally biased region" description="Low complexity" evidence="1">
    <location>
        <begin position="400"/>
        <end position="426"/>
    </location>
</feature>
<evidence type="ECO:0000313" key="4">
    <source>
        <dbReference type="Proteomes" id="UP001378592"/>
    </source>
</evidence>
<dbReference type="Proteomes" id="UP001378592">
    <property type="component" value="Unassembled WGS sequence"/>
</dbReference>
<keyword evidence="2" id="KW-0732">Signal</keyword>
<reference evidence="3 4" key="1">
    <citation type="submission" date="2024-03" db="EMBL/GenBank/DDBJ databases">
        <title>The genome assembly and annotation of the cricket Gryllus longicercus Weissman &amp; Gray.</title>
        <authorList>
            <person name="Szrajer S."/>
            <person name="Gray D."/>
            <person name="Ylla G."/>
        </authorList>
    </citation>
    <scope>NUCLEOTIDE SEQUENCE [LARGE SCALE GENOMIC DNA]</scope>
    <source>
        <strain evidence="3">DAG 2021-001</strain>
        <tissue evidence="3">Whole body minus gut</tissue>
    </source>
</reference>
<comment type="caution">
    <text evidence="3">The sequence shown here is derived from an EMBL/GenBank/DDBJ whole genome shotgun (WGS) entry which is preliminary data.</text>
</comment>
<proteinExistence type="predicted"/>
<feature type="region of interest" description="Disordered" evidence="1">
    <location>
        <begin position="494"/>
        <end position="533"/>
    </location>
</feature>